<name>A0ABQ5FD82_9ASTR</name>
<reference evidence="2" key="1">
    <citation type="journal article" date="2022" name="Int. J. Mol. Sci.">
        <title>Draft Genome of Tanacetum Coccineum: Genomic Comparison of Closely Related Tanacetum-Family Plants.</title>
        <authorList>
            <person name="Yamashiro T."/>
            <person name="Shiraishi A."/>
            <person name="Nakayama K."/>
            <person name="Satake H."/>
        </authorList>
    </citation>
    <scope>NUCLEOTIDE SEQUENCE</scope>
</reference>
<sequence length="294" mass="34419">MLRKASIPLSSTQRRVNNGASTKLWHDSWTGNSPFKIQFPRLFHLSLNKDYTVNKCWNNGWHLEWSRNIINGTNAAQLATLQNTISGISLNDSEDVWDWTIDNTSFSVKSARHCIDRGFLPDDAQETRWNKLLPKKINIFIWRTLRDRLPSRWNLSQKGIDLNSMNCPICDKGIDTAFHTFWVCSLATSVWLRVFNWTNLQPPTLSSLHGLYYWIDGLHLSLNKKHALEVICGAVLWCLWSFRNEIIFGSDKPNRSFLFDRIVDYSFRWYSSRCKVYPISWNNWIQNPLVVYSL</sequence>
<keyword evidence="2" id="KW-0695">RNA-directed DNA polymerase</keyword>
<dbReference type="PANTHER" id="PTHR36617:SF16">
    <property type="entry name" value="OS04G0516500 PROTEIN"/>
    <property type="match status" value="1"/>
</dbReference>
<proteinExistence type="predicted"/>
<reference evidence="2" key="2">
    <citation type="submission" date="2022-01" db="EMBL/GenBank/DDBJ databases">
        <authorList>
            <person name="Yamashiro T."/>
            <person name="Shiraishi A."/>
            <person name="Satake H."/>
            <person name="Nakayama K."/>
        </authorList>
    </citation>
    <scope>NUCLEOTIDE SEQUENCE</scope>
</reference>
<protein>
    <submittedName>
        <fullName evidence="2">RNA-directed DNA polymerase, eukaryota</fullName>
    </submittedName>
</protein>
<dbReference type="EMBL" id="BQNB010017241">
    <property type="protein sequence ID" value="GJT60908.1"/>
    <property type="molecule type" value="Genomic_DNA"/>
</dbReference>
<evidence type="ECO:0000313" key="3">
    <source>
        <dbReference type="Proteomes" id="UP001151760"/>
    </source>
</evidence>
<evidence type="ECO:0000259" key="1">
    <source>
        <dbReference type="Pfam" id="PF13966"/>
    </source>
</evidence>
<feature type="domain" description="Reverse transcriptase zinc-binding" evidence="1">
    <location>
        <begin position="106"/>
        <end position="191"/>
    </location>
</feature>
<accession>A0ABQ5FD82</accession>
<keyword evidence="2" id="KW-0548">Nucleotidyltransferase</keyword>
<comment type="caution">
    <text evidence="2">The sequence shown here is derived from an EMBL/GenBank/DDBJ whole genome shotgun (WGS) entry which is preliminary data.</text>
</comment>
<gene>
    <name evidence="2" type="ORF">Tco_1004441</name>
</gene>
<keyword evidence="3" id="KW-1185">Reference proteome</keyword>
<dbReference type="InterPro" id="IPR026960">
    <property type="entry name" value="RVT-Znf"/>
</dbReference>
<keyword evidence="2" id="KW-0808">Transferase</keyword>
<dbReference type="Pfam" id="PF13966">
    <property type="entry name" value="zf-RVT"/>
    <property type="match status" value="1"/>
</dbReference>
<dbReference type="GO" id="GO:0003964">
    <property type="term" value="F:RNA-directed DNA polymerase activity"/>
    <property type="evidence" value="ECO:0007669"/>
    <property type="project" value="UniProtKB-KW"/>
</dbReference>
<dbReference type="PANTHER" id="PTHR36617">
    <property type="entry name" value="PROTEIN, PUTATIVE-RELATED"/>
    <property type="match status" value="1"/>
</dbReference>
<dbReference type="Proteomes" id="UP001151760">
    <property type="component" value="Unassembled WGS sequence"/>
</dbReference>
<evidence type="ECO:0000313" key="2">
    <source>
        <dbReference type="EMBL" id="GJT60908.1"/>
    </source>
</evidence>
<organism evidence="2 3">
    <name type="scientific">Tanacetum coccineum</name>
    <dbReference type="NCBI Taxonomy" id="301880"/>
    <lineage>
        <taxon>Eukaryota</taxon>
        <taxon>Viridiplantae</taxon>
        <taxon>Streptophyta</taxon>
        <taxon>Embryophyta</taxon>
        <taxon>Tracheophyta</taxon>
        <taxon>Spermatophyta</taxon>
        <taxon>Magnoliopsida</taxon>
        <taxon>eudicotyledons</taxon>
        <taxon>Gunneridae</taxon>
        <taxon>Pentapetalae</taxon>
        <taxon>asterids</taxon>
        <taxon>campanulids</taxon>
        <taxon>Asterales</taxon>
        <taxon>Asteraceae</taxon>
        <taxon>Asteroideae</taxon>
        <taxon>Anthemideae</taxon>
        <taxon>Anthemidinae</taxon>
        <taxon>Tanacetum</taxon>
    </lineage>
</organism>